<keyword evidence="2" id="KW-0677">Repeat</keyword>
<evidence type="ECO:0000256" key="1">
    <source>
        <dbReference type="ARBA" id="ARBA00022679"/>
    </source>
</evidence>
<accession>A0ABT6KZW1</accession>
<dbReference type="InterPro" id="IPR050179">
    <property type="entry name" value="Trans_hexapeptide_repeat"/>
</dbReference>
<dbReference type="EMBL" id="JARXVE010000004">
    <property type="protein sequence ID" value="MDH6196237.1"/>
    <property type="molecule type" value="Genomic_DNA"/>
</dbReference>
<dbReference type="SUPFAM" id="SSF51161">
    <property type="entry name" value="Trimeric LpxA-like enzymes"/>
    <property type="match status" value="1"/>
</dbReference>
<comment type="caution">
    <text evidence="3">The sequence shown here is derived from an EMBL/GenBank/DDBJ whole genome shotgun (WGS) entry which is preliminary data.</text>
</comment>
<name>A0ABT6KZW1_9MYCO</name>
<dbReference type="InterPro" id="IPR018357">
    <property type="entry name" value="Hexapep_transf_CS"/>
</dbReference>
<dbReference type="InterPro" id="IPR011004">
    <property type="entry name" value="Trimer_LpxA-like_sf"/>
</dbReference>
<evidence type="ECO:0000313" key="4">
    <source>
        <dbReference type="Proteomes" id="UP001160130"/>
    </source>
</evidence>
<organism evidence="3 4">
    <name type="scientific">Mycolicibacterium frederiksbergense</name>
    <dbReference type="NCBI Taxonomy" id="117567"/>
    <lineage>
        <taxon>Bacteria</taxon>
        <taxon>Bacillati</taxon>
        <taxon>Actinomycetota</taxon>
        <taxon>Actinomycetes</taxon>
        <taxon>Mycobacteriales</taxon>
        <taxon>Mycobacteriaceae</taxon>
        <taxon>Mycolicibacterium</taxon>
    </lineage>
</organism>
<sequence length="202" mass="21297">MTWTAQMDDSVANRDVSGRVFVHAHGLCESEHVGAGTRIWAFAHVLAGAKIGRDCNICDHAYVEGGVTIGDRVTVKNRVLLFDGVTIEDDVFLGPAVVFTNDLRPRAAIKRSGDELLPTLVQIGATLGAGVVVVCGLTIGAHAFIGAGAVITRDVPAYGFVFGNPGRVIGWVCECGTRLDTSLQCACGRSYAEQPAGLIRVC</sequence>
<dbReference type="CDD" id="cd03358">
    <property type="entry name" value="LbH_WxcM_N_like"/>
    <property type="match status" value="1"/>
</dbReference>
<dbReference type="PANTHER" id="PTHR43300">
    <property type="entry name" value="ACETYLTRANSFERASE"/>
    <property type="match status" value="1"/>
</dbReference>
<protein>
    <submittedName>
        <fullName evidence="3">UDP-2-acetamido-3-amino-2,3-dideoxy-glucuronate N-acetyltransferase</fullName>
        <ecNumber evidence="3">2.3.1.201</ecNumber>
    </submittedName>
</protein>
<reference evidence="3 4" key="1">
    <citation type="submission" date="2023-04" db="EMBL/GenBank/DDBJ databases">
        <title>Forest soil microbial communities from Buena Vista Peninsula, Colon Province, Panama.</title>
        <authorList>
            <person name="Bouskill N."/>
        </authorList>
    </citation>
    <scope>NUCLEOTIDE SEQUENCE [LARGE SCALE GENOMIC DNA]</scope>
    <source>
        <strain evidence="3 4">AC80</strain>
    </source>
</reference>
<evidence type="ECO:0000313" key="3">
    <source>
        <dbReference type="EMBL" id="MDH6196237.1"/>
    </source>
</evidence>
<keyword evidence="1 3" id="KW-0808">Transferase</keyword>
<dbReference type="InterPro" id="IPR001451">
    <property type="entry name" value="Hexapep"/>
</dbReference>
<dbReference type="Gene3D" id="2.160.10.10">
    <property type="entry name" value="Hexapeptide repeat proteins"/>
    <property type="match status" value="1"/>
</dbReference>
<keyword evidence="4" id="KW-1185">Reference proteome</keyword>
<dbReference type="EC" id="2.3.1.201" evidence="3"/>
<dbReference type="Proteomes" id="UP001160130">
    <property type="component" value="Unassembled WGS sequence"/>
</dbReference>
<dbReference type="Pfam" id="PF00132">
    <property type="entry name" value="Hexapep"/>
    <property type="match status" value="1"/>
</dbReference>
<proteinExistence type="predicted"/>
<gene>
    <name evidence="3" type="ORF">M2272_002880</name>
</gene>
<dbReference type="GO" id="GO:0016746">
    <property type="term" value="F:acyltransferase activity"/>
    <property type="evidence" value="ECO:0007669"/>
    <property type="project" value="UniProtKB-KW"/>
</dbReference>
<keyword evidence="3" id="KW-0012">Acyltransferase</keyword>
<dbReference type="PROSITE" id="PS00101">
    <property type="entry name" value="HEXAPEP_TRANSFERASES"/>
    <property type="match status" value="1"/>
</dbReference>
<evidence type="ECO:0000256" key="2">
    <source>
        <dbReference type="ARBA" id="ARBA00022737"/>
    </source>
</evidence>
<dbReference type="PANTHER" id="PTHR43300:SF4">
    <property type="entry name" value="ACYL-[ACYL-CARRIER-PROTEIN]--UDP-N-ACETYLGLUCOSAMINE O-ACYLTRANSFERASE"/>
    <property type="match status" value="1"/>
</dbReference>